<gene>
    <name evidence="7" type="ORF">ENT37_10560</name>
</gene>
<name>A0A7C4KJX9_9CHLR</name>
<accession>A0A7C4KJX9</accession>
<dbReference type="FunFam" id="3.20.20.80:FF:000189">
    <property type="entry name" value="Endoglucanase"/>
    <property type="match status" value="1"/>
</dbReference>
<dbReference type="InterPro" id="IPR017853">
    <property type="entry name" value="GH"/>
</dbReference>
<comment type="caution">
    <text evidence="7">The sequence shown here is derived from an EMBL/GenBank/DDBJ whole genome shotgun (WGS) entry which is preliminary data.</text>
</comment>
<dbReference type="GO" id="GO:0008422">
    <property type="term" value="F:beta-glucosidase activity"/>
    <property type="evidence" value="ECO:0007669"/>
    <property type="project" value="TreeGrafter"/>
</dbReference>
<dbReference type="GO" id="GO:0009251">
    <property type="term" value="P:glucan catabolic process"/>
    <property type="evidence" value="ECO:0007669"/>
    <property type="project" value="TreeGrafter"/>
</dbReference>
<evidence type="ECO:0000256" key="4">
    <source>
        <dbReference type="RuleBase" id="RU361153"/>
    </source>
</evidence>
<dbReference type="EMBL" id="DSYK01000521">
    <property type="protein sequence ID" value="HGS22297.1"/>
    <property type="molecule type" value="Genomic_DNA"/>
</dbReference>
<dbReference type="Gene3D" id="3.20.20.80">
    <property type="entry name" value="Glycosidases"/>
    <property type="match status" value="1"/>
</dbReference>
<dbReference type="PANTHER" id="PTHR31297">
    <property type="entry name" value="GLUCAN ENDO-1,6-BETA-GLUCOSIDASE B"/>
    <property type="match status" value="1"/>
</dbReference>
<keyword evidence="1 5" id="KW-0732">Signal</keyword>
<organism evidence="7">
    <name type="scientific">Anaerolinea thermolimosa</name>
    <dbReference type="NCBI Taxonomy" id="229919"/>
    <lineage>
        <taxon>Bacteria</taxon>
        <taxon>Bacillati</taxon>
        <taxon>Chloroflexota</taxon>
        <taxon>Anaerolineae</taxon>
        <taxon>Anaerolineales</taxon>
        <taxon>Anaerolineaceae</taxon>
        <taxon>Anaerolinea</taxon>
    </lineage>
</organism>
<comment type="similarity">
    <text evidence="4">Belongs to the glycosyl hydrolase 5 (cellulase A) family.</text>
</comment>
<sequence length="377" mass="43607">MIGSEIRRCWLVLGLCLFLAACGNGIPSSAPQIESPTAVIDTPTPALPVKPTFTPTSTPKPISAENRFAFEQAARLGRGVNLGNALEAPNEGEWGVVLEEGYFDLIKQAGFDTVRVPIRWNAHAMDKPPYTIDADFFARVDWVVEQALVRDLNVILNIHHYNELMEEPRPHKERFLALWEQIAEHYRQAPDSVYFELLNEPNNTLSTLYWNEYAQEAIRIIRRTNMRRMIIVGPGDWNSLWKLNELQLPEEDRNLIVTFHYYEPFQFTHQGAEWVENSTPWLGTKWTEDEASLGRIRRDFDIVKRWSEKNQRPIFLGEFGAYYKADDASRHLWTNAVARAAEERGFSWAYWEFCAGFGVYDREKQTWNEPILTALIP</sequence>
<dbReference type="PROSITE" id="PS00659">
    <property type="entry name" value="GLYCOSYL_HYDROL_F5"/>
    <property type="match status" value="1"/>
</dbReference>
<feature type="signal peptide" evidence="5">
    <location>
        <begin position="1"/>
        <end position="23"/>
    </location>
</feature>
<dbReference type="InterPro" id="IPR018087">
    <property type="entry name" value="Glyco_hydro_5_CS"/>
</dbReference>
<feature type="chain" id="PRO_5028169542" evidence="5">
    <location>
        <begin position="24"/>
        <end position="377"/>
    </location>
</feature>
<evidence type="ECO:0000313" key="7">
    <source>
        <dbReference type="EMBL" id="HGS22297.1"/>
    </source>
</evidence>
<dbReference type="Pfam" id="PF00150">
    <property type="entry name" value="Cellulase"/>
    <property type="match status" value="1"/>
</dbReference>
<dbReference type="InterPro" id="IPR001547">
    <property type="entry name" value="Glyco_hydro_5"/>
</dbReference>
<feature type="domain" description="Glycoside hydrolase family 5" evidence="6">
    <location>
        <begin position="94"/>
        <end position="354"/>
    </location>
</feature>
<evidence type="ECO:0000256" key="2">
    <source>
        <dbReference type="ARBA" id="ARBA00022801"/>
    </source>
</evidence>
<keyword evidence="3 4" id="KW-0326">Glycosidase</keyword>
<evidence type="ECO:0000256" key="3">
    <source>
        <dbReference type="ARBA" id="ARBA00023295"/>
    </source>
</evidence>
<dbReference type="PROSITE" id="PS51257">
    <property type="entry name" value="PROKAR_LIPOPROTEIN"/>
    <property type="match status" value="1"/>
</dbReference>
<dbReference type="AlphaFoldDB" id="A0A7C4KJX9"/>
<dbReference type="PANTHER" id="PTHR31297:SF17">
    <property type="entry name" value="ENDOGLUCANASE"/>
    <property type="match status" value="1"/>
</dbReference>
<dbReference type="SUPFAM" id="SSF51445">
    <property type="entry name" value="(Trans)glycosidases"/>
    <property type="match status" value="1"/>
</dbReference>
<evidence type="ECO:0000256" key="5">
    <source>
        <dbReference type="SAM" id="SignalP"/>
    </source>
</evidence>
<reference evidence="7" key="1">
    <citation type="journal article" date="2020" name="mSystems">
        <title>Genome- and Community-Level Interaction Insights into Carbon Utilization and Element Cycling Functions of Hydrothermarchaeota in Hydrothermal Sediment.</title>
        <authorList>
            <person name="Zhou Z."/>
            <person name="Liu Y."/>
            <person name="Xu W."/>
            <person name="Pan J."/>
            <person name="Luo Z.H."/>
            <person name="Li M."/>
        </authorList>
    </citation>
    <scope>NUCLEOTIDE SEQUENCE [LARGE SCALE GENOMIC DNA]</scope>
    <source>
        <strain evidence="7">SpSt-573</strain>
    </source>
</reference>
<keyword evidence="2 4" id="KW-0378">Hydrolase</keyword>
<proteinExistence type="inferred from homology"/>
<dbReference type="GO" id="GO:0009986">
    <property type="term" value="C:cell surface"/>
    <property type="evidence" value="ECO:0007669"/>
    <property type="project" value="TreeGrafter"/>
</dbReference>
<evidence type="ECO:0000256" key="1">
    <source>
        <dbReference type="ARBA" id="ARBA00022729"/>
    </source>
</evidence>
<dbReference type="GO" id="GO:0005576">
    <property type="term" value="C:extracellular region"/>
    <property type="evidence" value="ECO:0007669"/>
    <property type="project" value="TreeGrafter"/>
</dbReference>
<protein>
    <submittedName>
        <fullName evidence="7">Glycoside hydrolase family 5 protein</fullName>
    </submittedName>
</protein>
<evidence type="ECO:0000259" key="6">
    <source>
        <dbReference type="Pfam" id="PF00150"/>
    </source>
</evidence>
<dbReference type="InterPro" id="IPR050386">
    <property type="entry name" value="Glycosyl_hydrolase_5"/>
</dbReference>